<dbReference type="InterPro" id="IPR013783">
    <property type="entry name" value="Ig-like_fold"/>
</dbReference>
<dbReference type="InterPro" id="IPR017853">
    <property type="entry name" value="GH"/>
</dbReference>
<dbReference type="GO" id="GO:0051060">
    <property type="term" value="F:pullulanase activity"/>
    <property type="evidence" value="ECO:0007669"/>
    <property type="project" value="UniProtKB-EC"/>
</dbReference>
<dbReference type="Pfam" id="PF00128">
    <property type="entry name" value="Alpha-amylase"/>
    <property type="match status" value="1"/>
</dbReference>
<dbReference type="InterPro" id="IPR011840">
    <property type="entry name" value="PulA_typeI"/>
</dbReference>
<dbReference type="PANTHER" id="PTHR43002">
    <property type="entry name" value="GLYCOGEN DEBRANCHING ENZYME"/>
    <property type="match status" value="1"/>
</dbReference>
<gene>
    <name evidence="3" type="ORF">ABID29_000924</name>
</gene>
<evidence type="ECO:0000259" key="2">
    <source>
        <dbReference type="SMART" id="SM00642"/>
    </source>
</evidence>
<organism evidence="3 4">
    <name type="scientific">Streptococcus rupicaprae</name>
    <dbReference type="NCBI Taxonomy" id="759619"/>
    <lineage>
        <taxon>Bacteria</taxon>
        <taxon>Bacillati</taxon>
        <taxon>Bacillota</taxon>
        <taxon>Bacilli</taxon>
        <taxon>Lactobacillales</taxon>
        <taxon>Streptococcaceae</taxon>
        <taxon>Streptococcus</taxon>
    </lineage>
</organism>
<dbReference type="InterPro" id="IPR006047">
    <property type="entry name" value="GH13_cat_dom"/>
</dbReference>
<dbReference type="NCBIfam" id="TIGR02104">
    <property type="entry name" value="pulA_typeI"/>
    <property type="match status" value="1"/>
</dbReference>
<dbReference type="CDD" id="cd11341">
    <property type="entry name" value="AmyAc_Pullulanase_LD-like"/>
    <property type="match status" value="1"/>
</dbReference>
<keyword evidence="4" id="KW-1185">Reference proteome</keyword>
<dbReference type="Proteomes" id="UP001549122">
    <property type="component" value="Unassembled WGS sequence"/>
</dbReference>
<comment type="caution">
    <text evidence="3">The sequence shown here is derived from an EMBL/GenBank/DDBJ whole genome shotgun (WGS) entry which is preliminary data.</text>
</comment>
<sequence length="703" mass="80471">MAFRQLSAYLEDLQTIKISLENRFYAQSLRFYLVEKNTNFPVEIPLIASEYYQANGRHVYMLHLMQAIDLDKHYVIYDSDRNQAPLQWGAIVRTSEFDQHFYYSGNDLGPQYAQTQTTFKLWAPISEQVLVVVGEQPQSMARSATGVWEATVTGDLDGQAYYYLHLVNGQWQETQDPYALSCLSNTGRSVVINPDKLSKPLASFQNPKPINDAIIYEMSVRDFSADPKVPFKHPKTFLGLTESPTYQGQKLGFDYIKNLGITHIQLMPIYDFGSVDENKVDAVYNWGYDPMFYNVPDGSFATDPNDPYARIVELQKTVEAYHQAGIGVIMDVVYNHVYDVDHFVLEKIVPGYCSRFDLNQRRYNGTGCGNDMASERLMVRKFIIDSLLLWVNYYGIDGFRFDLMGILDIQTMLEAEAALREVYPNIYLYGEGWQMGTGLETELLAHQFNSYQMPGIGFFNDRFRDEFKKIICHPQLLVAKQKQAVLEELLTGSFGMIEANGRYKHPSQTINYIECHDNATFYDYLSIHHPGLSQSEKKARASLALQLVLLSQGVAFIHSGQEAFRTKDLIDNTYNQPDSINRLDWTRIVENYQQIEFISQLIQFRKEHPVLSLLTAQEMQEQLDCYWLSDTVLKYSLVDQEEILQVVLNLGTSDYCFENTQGLDLHIQAPEIHLTQALESSPAAITVSAMSLAVLKGKLQTEQ</sequence>
<keyword evidence="3" id="KW-0378">Hydrolase</keyword>
<evidence type="ECO:0000313" key="3">
    <source>
        <dbReference type="EMBL" id="MET3557812.1"/>
    </source>
</evidence>
<dbReference type="Pfam" id="PF02922">
    <property type="entry name" value="CBM_48"/>
    <property type="match status" value="1"/>
</dbReference>
<protein>
    <submittedName>
        <fullName evidence="3">Pullulanase</fullName>
        <ecNumber evidence="3">3.2.1.41</ecNumber>
    </submittedName>
</protein>
<dbReference type="Pfam" id="PF17999">
    <property type="entry name" value="PulA_N1"/>
    <property type="match status" value="1"/>
</dbReference>
<dbReference type="InterPro" id="IPR004193">
    <property type="entry name" value="Glyco_hydro_13_N"/>
</dbReference>
<dbReference type="SMART" id="SM00642">
    <property type="entry name" value="Aamy"/>
    <property type="match status" value="1"/>
</dbReference>
<dbReference type="Gene3D" id="2.60.40.2320">
    <property type="match status" value="1"/>
</dbReference>
<feature type="domain" description="Glycosyl hydrolase family 13 catalytic" evidence="2">
    <location>
        <begin position="217"/>
        <end position="605"/>
    </location>
</feature>
<reference evidence="3 4" key="1">
    <citation type="submission" date="2024-06" db="EMBL/GenBank/DDBJ databases">
        <title>Genomic Encyclopedia of Type Strains, Phase IV (KMG-IV): sequencing the most valuable type-strain genomes for metagenomic binning, comparative biology and taxonomic classification.</title>
        <authorList>
            <person name="Goeker M."/>
        </authorList>
    </citation>
    <scope>NUCLEOTIDE SEQUENCE [LARGE SCALE GENOMIC DNA]</scope>
    <source>
        <strain evidence="3 4">DSM 28303</strain>
    </source>
</reference>
<dbReference type="EMBL" id="JBEPLO010000008">
    <property type="protein sequence ID" value="MET3557812.1"/>
    <property type="molecule type" value="Genomic_DNA"/>
</dbReference>
<comment type="similarity">
    <text evidence="1">Belongs to the glycosyl hydrolase 13 family.</text>
</comment>
<dbReference type="SUPFAM" id="SSF51445">
    <property type="entry name" value="(Trans)glycosidases"/>
    <property type="match status" value="1"/>
</dbReference>
<name>A0ABV2FGX1_9STRE</name>
<evidence type="ECO:0000313" key="4">
    <source>
        <dbReference type="Proteomes" id="UP001549122"/>
    </source>
</evidence>
<dbReference type="SUPFAM" id="SSF81296">
    <property type="entry name" value="E set domains"/>
    <property type="match status" value="1"/>
</dbReference>
<accession>A0ABV2FGX1</accession>
<proteinExistence type="inferred from homology"/>
<dbReference type="Gene3D" id="2.60.40.10">
    <property type="entry name" value="Immunoglobulins"/>
    <property type="match status" value="1"/>
</dbReference>
<keyword evidence="3" id="KW-0326">Glycosidase</keyword>
<dbReference type="InterPro" id="IPR014756">
    <property type="entry name" value="Ig_E-set"/>
</dbReference>
<dbReference type="InterPro" id="IPR040697">
    <property type="entry name" value="PulA_N1"/>
</dbReference>
<dbReference type="EC" id="3.2.1.41" evidence="3"/>
<dbReference type="CDD" id="cd02860">
    <property type="entry name" value="E_set_Pullulanase"/>
    <property type="match status" value="1"/>
</dbReference>
<evidence type="ECO:0000256" key="1">
    <source>
        <dbReference type="ARBA" id="ARBA00008061"/>
    </source>
</evidence>
<dbReference type="RefSeq" id="WP_354364702.1">
    <property type="nucleotide sequence ID" value="NZ_JBEPLO010000008.1"/>
</dbReference>
<dbReference type="Gene3D" id="3.20.20.80">
    <property type="entry name" value="Glycosidases"/>
    <property type="match status" value="1"/>
</dbReference>